<comment type="subcellular location">
    <subcellularLocation>
        <location evidence="2">Secreted</location>
    </subcellularLocation>
</comment>
<dbReference type="Pfam" id="PF00354">
    <property type="entry name" value="Pentaxin"/>
    <property type="match status" value="1"/>
</dbReference>
<dbReference type="AlphaFoldDB" id="A0AAV2MH22"/>
<evidence type="ECO:0000256" key="3">
    <source>
        <dbReference type="ARBA" id="ARBA00022525"/>
    </source>
</evidence>
<dbReference type="GO" id="GO:0005576">
    <property type="term" value="C:extracellular region"/>
    <property type="evidence" value="ECO:0007669"/>
    <property type="project" value="UniProtKB-SubCell"/>
</dbReference>
<accession>A0AAV2MH22</accession>
<dbReference type="PANTHER" id="PTHR45869:SF7">
    <property type="entry name" value="C-REACTIVE PROTEIN"/>
    <property type="match status" value="1"/>
</dbReference>
<dbReference type="PROSITE" id="PS51828">
    <property type="entry name" value="PTX_2"/>
    <property type="match status" value="1"/>
</dbReference>
<evidence type="ECO:0000256" key="8">
    <source>
        <dbReference type="ARBA" id="ARBA00038102"/>
    </source>
</evidence>
<keyword evidence="5" id="KW-0732">Signal</keyword>
<evidence type="ECO:0000313" key="11">
    <source>
        <dbReference type="EMBL" id="CAL1612658.1"/>
    </source>
</evidence>
<dbReference type="PANTHER" id="PTHR45869">
    <property type="entry name" value="C-REACTIVE PROTEIN-RELATED"/>
    <property type="match status" value="1"/>
</dbReference>
<dbReference type="InterPro" id="IPR013320">
    <property type="entry name" value="ConA-like_dom_sf"/>
</dbReference>
<evidence type="ECO:0000256" key="6">
    <source>
        <dbReference type="ARBA" id="ARBA00022837"/>
    </source>
</evidence>
<evidence type="ECO:0000256" key="9">
    <source>
        <dbReference type="PROSITE-ProRule" id="PRU01172"/>
    </source>
</evidence>
<evidence type="ECO:0000256" key="5">
    <source>
        <dbReference type="ARBA" id="ARBA00022729"/>
    </source>
</evidence>
<organism evidence="11 12">
    <name type="scientific">Knipowitschia caucasica</name>
    <name type="common">Caucasian dwarf goby</name>
    <name type="synonym">Pomatoschistus caucasicus</name>
    <dbReference type="NCBI Taxonomy" id="637954"/>
    <lineage>
        <taxon>Eukaryota</taxon>
        <taxon>Metazoa</taxon>
        <taxon>Chordata</taxon>
        <taxon>Craniata</taxon>
        <taxon>Vertebrata</taxon>
        <taxon>Euteleostomi</taxon>
        <taxon>Actinopterygii</taxon>
        <taxon>Neopterygii</taxon>
        <taxon>Teleostei</taxon>
        <taxon>Neoteleostei</taxon>
        <taxon>Acanthomorphata</taxon>
        <taxon>Gobiaria</taxon>
        <taxon>Gobiiformes</taxon>
        <taxon>Gobioidei</taxon>
        <taxon>Gobiidae</taxon>
        <taxon>Gobiinae</taxon>
        <taxon>Knipowitschia</taxon>
    </lineage>
</organism>
<protein>
    <recommendedName>
        <fullName evidence="10">Pentraxin (PTX) domain-containing protein</fullName>
    </recommendedName>
</protein>
<keyword evidence="3" id="KW-0964">Secreted</keyword>
<dbReference type="SUPFAM" id="SSF49899">
    <property type="entry name" value="Concanavalin A-like lectins/glucanases"/>
    <property type="match status" value="1"/>
</dbReference>
<keyword evidence="7" id="KW-1015">Disulfide bond</keyword>
<dbReference type="EMBL" id="OZ035830">
    <property type="protein sequence ID" value="CAL1612658.1"/>
    <property type="molecule type" value="Genomic_DNA"/>
</dbReference>
<proteinExistence type="inferred from homology"/>
<sequence>MLVFRVETDTDHIKITPSQSSLHALTVCHRERPYTNVDYAPNKWHSICTTWDWSSGLLQLWLNGQPLTKKYINGNAIIVLGQEQDSHGGGFDIKQSFQGMLTDVHMWNYVLSTCEIQSYMKDQFYTPGNVVTWKALDFAITGNVQIEDKQTSCNN</sequence>
<comment type="caution">
    <text evidence="9">Lacks conserved residue(s) required for the propagation of feature annotation.</text>
</comment>
<evidence type="ECO:0000256" key="1">
    <source>
        <dbReference type="ARBA" id="ARBA00001913"/>
    </source>
</evidence>
<evidence type="ECO:0000256" key="7">
    <source>
        <dbReference type="ARBA" id="ARBA00023157"/>
    </source>
</evidence>
<dbReference type="Gene3D" id="2.60.120.200">
    <property type="match status" value="1"/>
</dbReference>
<dbReference type="SMART" id="SM00159">
    <property type="entry name" value="PTX"/>
    <property type="match status" value="1"/>
</dbReference>
<name>A0AAV2MH22_KNICA</name>
<keyword evidence="6" id="KW-0106">Calcium</keyword>
<comment type="cofactor">
    <cofactor evidence="1">
        <name>Ca(2+)</name>
        <dbReference type="ChEBI" id="CHEBI:29108"/>
    </cofactor>
</comment>
<dbReference type="InterPro" id="IPR051005">
    <property type="entry name" value="Pentraxin_domain"/>
</dbReference>
<reference evidence="11 12" key="1">
    <citation type="submission" date="2024-04" db="EMBL/GenBank/DDBJ databases">
        <authorList>
            <person name="Waldvogel A.-M."/>
            <person name="Schoenle A."/>
        </authorList>
    </citation>
    <scope>NUCLEOTIDE SEQUENCE [LARGE SCALE GENOMIC DNA]</scope>
</reference>
<dbReference type="Proteomes" id="UP001497482">
    <property type="component" value="Chromosome 8"/>
</dbReference>
<evidence type="ECO:0000256" key="4">
    <source>
        <dbReference type="ARBA" id="ARBA00022723"/>
    </source>
</evidence>
<evidence type="ECO:0000259" key="10">
    <source>
        <dbReference type="PROSITE" id="PS51828"/>
    </source>
</evidence>
<comment type="similarity">
    <text evidence="8">Belongs to the pentraxin family.</text>
</comment>
<evidence type="ECO:0000313" key="12">
    <source>
        <dbReference type="Proteomes" id="UP001497482"/>
    </source>
</evidence>
<keyword evidence="12" id="KW-1185">Reference proteome</keyword>
<dbReference type="InterPro" id="IPR001759">
    <property type="entry name" value="PTX_dom"/>
</dbReference>
<gene>
    <name evidence="11" type="ORF">KC01_LOCUS38962</name>
</gene>
<feature type="domain" description="Pentraxin (PTX)" evidence="10">
    <location>
        <begin position="1"/>
        <end position="153"/>
    </location>
</feature>
<evidence type="ECO:0000256" key="2">
    <source>
        <dbReference type="ARBA" id="ARBA00004613"/>
    </source>
</evidence>
<keyword evidence="4" id="KW-0479">Metal-binding</keyword>
<dbReference type="GO" id="GO:0046872">
    <property type="term" value="F:metal ion binding"/>
    <property type="evidence" value="ECO:0007669"/>
    <property type="project" value="UniProtKB-KW"/>
</dbReference>